<organism evidence="1 2">
    <name type="scientific">Catharanthus roseus</name>
    <name type="common">Madagascar periwinkle</name>
    <name type="synonym">Vinca rosea</name>
    <dbReference type="NCBI Taxonomy" id="4058"/>
    <lineage>
        <taxon>Eukaryota</taxon>
        <taxon>Viridiplantae</taxon>
        <taxon>Streptophyta</taxon>
        <taxon>Embryophyta</taxon>
        <taxon>Tracheophyta</taxon>
        <taxon>Spermatophyta</taxon>
        <taxon>Magnoliopsida</taxon>
        <taxon>eudicotyledons</taxon>
        <taxon>Gunneridae</taxon>
        <taxon>Pentapetalae</taxon>
        <taxon>asterids</taxon>
        <taxon>lamiids</taxon>
        <taxon>Gentianales</taxon>
        <taxon>Apocynaceae</taxon>
        <taxon>Rauvolfioideae</taxon>
        <taxon>Vinceae</taxon>
        <taxon>Catharanthinae</taxon>
        <taxon>Catharanthus</taxon>
    </lineage>
</organism>
<comment type="caution">
    <text evidence="1">The sequence shown here is derived from an EMBL/GenBank/DDBJ whole genome shotgun (WGS) entry which is preliminary data.</text>
</comment>
<proteinExistence type="predicted"/>
<reference evidence="2" key="1">
    <citation type="journal article" date="2023" name="Nat. Plants">
        <title>Single-cell RNA sequencing provides a high-resolution roadmap for understanding the multicellular compartmentation of specialized metabolism.</title>
        <authorList>
            <person name="Sun S."/>
            <person name="Shen X."/>
            <person name="Li Y."/>
            <person name="Li Y."/>
            <person name="Wang S."/>
            <person name="Li R."/>
            <person name="Zhang H."/>
            <person name="Shen G."/>
            <person name="Guo B."/>
            <person name="Wei J."/>
            <person name="Xu J."/>
            <person name="St-Pierre B."/>
            <person name="Chen S."/>
            <person name="Sun C."/>
        </authorList>
    </citation>
    <scope>NUCLEOTIDE SEQUENCE [LARGE SCALE GENOMIC DNA]</scope>
</reference>
<dbReference type="Proteomes" id="UP001060085">
    <property type="component" value="Linkage Group LG06"/>
</dbReference>
<dbReference type="EMBL" id="CM044706">
    <property type="protein sequence ID" value="KAI5659105.1"/>
    <property type="molecule type" value="Genomic_DNA"/>
</dbReference>
<gene>
    <name evidence="1" type="ORF">M9H77_27898</name>
</gene>
<keyword evidence="2" id="KW-1185">Reference proteome</keyword>
<protein>
    <submittedName>
        <fullName evidence="1">Uncharacterized protein</fullName>
    </submittedName>
</protein>
<evidence type="ECO:0000313" key="2">
    <source>
        <dbReference type="Proteomes" id="UP001060085"/>
    </source>
</evidence>
<evidence type="ECO:0000313" key="1">
    <source>
        <dbReference type="EMBL" id="KAI5659105.1"/>
    </source>
</evidence>
<name>A0ACC0AFP2_CATRO</name>
<accession>A0ACC0AFP2</accession>
<sequence>MRTGITVNWIAYVNPCDTLYYLMYSSLGYDNASAATAGLSLTQSRHSMCDHSFSAGSDAGLDEYHMHLDHLSPCKLAHHTPGIVVLHYLITDERDLCPSQVRWNQSMVKIREPYKLSNQNPKSIKI</sequence>